<evidence type="ECO:0000256" key="1">
    <source>
        <dbReference type="ARBA" id="ARBA00010897"/>
    </source>
</evidence>
<keyword evidence="4 9" id="KW-0808">Transferase</keyword>
<dbReference type="Pfam" id="PF04095">
    <property type="entry name" value="NAPRTase"/>
    <property type="match status" value="1"/>
</dbReference>
<evidence type="ECO:0000256" key="2">
    <source>
        <dbReference type="ARBA" id="ARBA00022642"/>
    </source>
</evidence>
<proteinExistence type="inferred from homology"/>
<evidence type="ECO:0000256" key="6">
    <source>
        <dbReference type="ARBA" id="ARBA00035024"/>
    </source>
</evidence>
<evidence type="ECO:0000256" key="3">
    <source>
        <dbReference type="ARBA" id="ARBA00022676"/>
    </source>
</evidence>
<dbReference type="SUPFAM" id="SSF51690">
    <property type="entry name" value="Nicotinate/Quinolinate PRTase C-terminal domain-like"/>
    <property type="match status" value="1"/>
</dbReference>
<dbReference type="GO" id="GO:0047280">
    <property type="term" value="F:nicotinamide phosphoribosyltransferase activity"/>
    <property type="evidence" value="ECO:0007669"/>
    <property type="project" value="UniProtKB-EC"/>
</dbReference>
<accession>A0A386KB76</accession>
<dbReference type="EMBL" id="MH746814">
    <property type="protein sequence ID" value="AYD82317.1"/>
    <property type="molecule type" value="Genomic_DNA"/>
</dbReference>
<comment type="similarity">
    <text evidence="1">Belongs to the NAPRTase family.</text>
</comment>
<evidence type="ECO:0000256" key="7">
    <source>
        <dbReference type="ARBA" id="ARBA00035036"/>
    </source>
</evidence>
<dbReference type="PANTHER" id="PTHR43816:SF1">
    <property type="entry name" value="NICOTINAMIDE PHOSPHORIBOSYLTRANSFERASE"/>
    <property type="match status" value="1"/>
</dbReference>
<evidence type="ECO:0000313" key="9">
    <source>
        <dbReference type="EMBL" id="AYD82317.1"/>
    </source>
</evidence>
<protein>
    <recommendedName>
        <fullName evidence="7">Nicotinamide phosphoribosyltransferase</fullName>
        <ecNumber evidence="6">2.4.2.12</ecNumber>
    </recommendedName>
</protein>
<organism evidence="9 10">
    <name type="scientific">Acinetobacter phage vB_AbaM_B09_Aci05</name>
    <dbReference type="NCBI Taxonomy" id="2315458"/>
    <lineage>
        <taxon>Viruses</taxon>
        <taxon>Duplodnaviria</taxon>
        <taxon>Heunggongvirae</taxon>
        <taxon>Uroviricota</taxon>
        <taxon>Caudoviricetes</taxon>
        <taxon>Saclayvirus</taxon>
        <taxon>Saclayvirus Aci05</taxon>
    </lineage>
</organism>
<dbReference type="InterPro" id="IPR016471">
    <property type="entry name" value="Nicotinamide_PRibTrfase"/>
</dbReference>
<reference evidence="9 10" key="1">
    <citation type="submission" date="2018-08" db="EMBL/GenBank/DDBJ databases">
        <title>Complete genome sequence of five Acinetobacter baumannii phages from Abidjan, Cote d'Ivoire.</title>
        <authorList>
            <person name="Essoh C."/>
            <person name="Vernadet J.-P."/>
            <person name="Vergnaud G."/>
            <person name="Resch G."/>
            <person name="Pourcel C."/>
        </authorList>
    </citation>
    <scope>NUCLEOTIDE SEQUENCE [LARGE SCALE GENOMIC DNA]</scope>
</reference>
<keyword evidence="10" id="KW-1185">Reference proteome</keyword>
<dbReference type="Proteomes" id="UP000269940">
    <property type="component" value="Segment"/>
</dbReference>
<name>A0A386KB76_9CAUD</name>
<feature type="domain" description="Nicotinate/nicotinamide phosphoribosyltransferase" evidence="8">
    <location>
        <begin position="205"/>
        <end position="533"/>
    </location>
</feature>
<evidence type="ECO:0000256" key="4">
    <source>
        <dbReference type="ARBA" id="ARBA00022679"/>
    </source>
</evidence>
<dbReference type="EC" id="2.4.2.12" evidence="6"/>
<evidence type="ECO:0000313" key="10">
    <source>
        <dbReference type="Proteomes" id="UP000269940"/>
    </source>
</evidence>
<dbReference type="GO" id="GO:0009435">
    <property type="term" value="P:NAD+ biosynthetic process"/>
    <property type="evidence" value="ECO:0007669"/>
    <property type="project" value="InterPro"/>
</dbReference>
<dbReference type="InterPro" id="IPR013785">
    <property type="entry name" value="Aldolase_TIM"/>
</dbReference>
<keyword evidence="2" id="KW-0662">Pyridine nucleotide biosynthesis</keyword>
<evidence type="ECO:0000256" key="5">
    <source>
        <dbReference type="ARBA" id="ARBA00035007"/>
    </source>
</evidence>
<sequence>MNFLEKKALLEESIFDAVPKVNPFLYWTDSYKDSHIRFEVEGVKYIYSNATARFGYYMKNLLGEYFEDEFVVFGIQWMLARFHAMAKIGFFDRPKQEVLDEMLEVLGPYIGETDVTRFGDLHDLGYVPLIFKALPEGTVAPIGTPFYTCENTLPEFEWLANFLESGMSTDTWKQLTVATVAYAFRRISNKFALETQGNIEGTEWQNHDFSTRGQSGFESGAINGVAFLLSSCGTDNKPSLWAARDFYLSKNTQDLLLCGSVPAGEHSVSTLGIQSFIKKAELAGEELSLLEAEIKYAKFVITERFPTGILSYVSDSYDYWGFIKEVLPALKEDILARDGKLVVRGDSGDPVHIIAGYRIFDADTDVRVKGKFNSVSQLMLNTHLWWDSKWEVIKFKDQYFLIIDSGTELQEISREEAHGTIQCLWDQFGGVVNDLGFKHLDSHIGMIYGDGITIQRSVEILTRLKDKGFASTNIVFGVGSYSLNMLSRDHLGIAIKATNAIIEIDERLVEMPIYKDPKTDTSKKSAKGYLVVSADKEGNIITLDEQSREAALHTGLLETVYMNGQFQVLTTVPEIRERLWNPKSLAPPTVEEDEEVIVNDITPEVDGESEEFVE</sequence>
<dbReference type="InterPro" id="IPR036068">
    <property type="entry name" value="Nicotinate_pribotase-like_C"/>
</dbReference>
<comment type="pathway">
    <text evidence="5">Cofactor biosynthesis; NAD(+) biosynthesis; nicotinamide D-ribonucleotide from 5-phospho-alpha-D-ribose 1-diphosphate and nicotinamide: step 1/1.</text>
</comment>
<gene>
    <name evidence="9" type="ORF">Aci05_125</name>
</gene>
<dbReference type="InterPro" id="IPR041525">
    <property type="entry name" value="N/Namide_PRibTrfase"/>
</dbReference>
<dbReference type="PANTHER" id="PTHR43816">
    <property type="entry name" value="NICOTINAMIDE PHOSPHORIBOSYLTRANSFERASE"/>
    <property type="match status" value="1"/>
</dbReference>
<dbReference type="Gene3D" id="3.20.20.70">
    <property type="entry name" value="Aldolase class I"/>
    <property type="match status" value="1"/>
</dbReference>
<evidence type="ECO:0000259" key="8">
    <source>
        <dbReference type="Pfam" id="PF04095"/>
    </source>
</evidence>
<keyword evidence="3 9" id="KW-0328">Glycosyltransferase</keyword>